<dbReference type="Pfam" id="PF14907">
    <property type="entry name" value="NTP_transf_5"/>
    <property type="match status" value="1"/>
</dbReference>
<sequence length="372" mass="41958">MPTRYPDLMPHRDNGVAAERWLEYLIACLPEQETMLAERASVVEHWPALLQSALHHGLEDYLFRRLVRAGVGLPEAVLTRFRLIQAHKAAWTLQLTAQTDRVFDTLSAVNIPAAILKGPVLGERLYGGDGLRSSSDLDVLIPYGQVQPALAALASLGYQADATTVARALAGDHNIALDNVLPPLELHFHLFRRFGVTLRADDFLARAIPYQTQHGQVVSVLAPEDEFLFLCVHAAAHSFARLAWLFDLKLLLHKYPAFDWDGLLRRAQEWRVTTSVIFACELLRQRLEVETPLLTSLTAGQRRWLGVNQRLFDRAMTLYNRPRQAFGAKLGFFVASNLYQSSLHDRWRSRVRFLARVALRTLQGRGLSPGET</sequence>
<evidence type="ECO:0000313" key="1">
    <source>
        <dbReference type="EMBL" id="QUW02653.1"/>
    </source>
</evidence>
<dbReference type="EMBL" id="CP072648">
    <property type="protein sequence ID" value="QUW02653.1"/>
    <property type="molecule type" value="Genomic_DNA"/>
</dbReference>
<organism evidence="1 2">
    <name type="scientific">Chloracidobacterium validum</name>
    <dbReference type="NCBI Taxonomy" id="2821543"/>
    <lineage>
        <taxon>Bacteria</taxon>
        <taxon>Pseudomonadati</taxon>
        <taxon>Acidobacteriota</taxon>
        <taxon>Terriglobia</taxon>
        <taxon>Terriglobales</taxon>
        <taxon>Acidobacteriaceae</taxon>
        <taxon>Chloracidobacterium</taxon>
    </lineage>
</organism>
<dbReference type="RefSeq" id="WP_211428544.1">
    <property type="nucleotide sequence ID" value="NZ_CP072648.1"/>
</dbReference>
<dbReference type="InterPro" id="IPR039498">
    <property type="entry name" value="NTP_transf_5"/>
</dbReference>
<keyword evidence="2" id="KW-1185">Reference proteome</keyword>
<dbReference type="Proteomes" id="UP000676506">
    <property type="component" value="Chromosome 1"/>
</dbReference>
<name>A0ABX8BAJ0_9BACT</name>
<accession>A0ABX8BAJ0</accession>
<protein>
    <submittedName>
        <fullName evidence="1">Nucleotidyltransferase family protein</fullName>
    </submittedName>
</protein>
<proteinExistence type="predicted"/>
<evidence type="ECO:0000313" key="2">
    <source>
        <dbReference type="Proteomes" id="UP000676506"/>
    </source>
</evidence>
<reference evidence="1 2" key="1">
    <citation type="submission" date="2021-03" db="EMBL/GenBank/DDBJ databases">
        <title>Genomic and phenotypic characterization of Chloracidobacterium isolates provides evidence for multiple species.</title>
        <authorList>
            <person name="Saini M.K."/>
            <person name="Costas A.M.G."/>
            <person name="Tank M."/>
            <person name="Bryant D.A."/>
        </authorList>
    </citation>
    <scope>NUCLEOTIDE SEQUENCE [LARGE SCALE GENOMIC DNA]</scope>
    <source>
        <strain evidence="1 2">BV2-C</strain>
    </source>
</reference>
<gene>
    <name evidence="1" type="ORF">J8C06_09940</name>
</gene>